<organism evidence="1">
    <name type="scientific">Culex pipiens</name>
    <name type="common">House mosquito</name>
    <dbReference type="NCBI Taxonomy" id="7175"/>
    <lineage>
        <taxon>Eukaryota</taxon>
        <taxon>Metazoa</taxon>
        <taxon>Ecdysozoa</taxon>
        <taxon>Arthropoda</taxon>
        <taxon>Hexapoda</taxon>
        <taxon>Insecta</taxon>
        <taxon>Pterygota</taxon>
        <taxon>Neoptera</taxon>
        <taxon>Endopterygota</taxon>
        <taxon>Diptera</taxon>
        <taxon>Nematocera</taxon>
        <taxon>Culicoidea</taxon>
        <taxon>Culicidae</taxon>
        <taxon>Culicinae</taxon>
        <taxon>Culicini</taxon>
        <taxon>Culex</taxon>
        <taxon>Culex</taxon>
    </lineage>
</organism>
<proteinExistence type="predicted"/>
<accession>A0A8D8BVS5</accession>
<evidence type="ECO:0000313" key="1">
    <source>
        <dbReference type="EMBL" id="CAG6482312.1"/>
    </source>
</evidence>
<sequence length="114" mass="13050">MLPVGLLKPRKSGPLFQQLLVRGTDLRWLGIGRHLSLDLLGPQGKGRTARLALFGFDLFTFITTLVQLFSTARVLHGERFWNFLRNVFNDLVTFDLVFRMVSVGNYVNLQMLLK</sequence>
<dbReference type="AlphaFoldDB" id="A0A8D8BVS5"/>
<protein>
    <submittedName>
        <fullName evidence="1">(northern house mosquito) hypothetical protein</fullName>
    </submittedName>
</protein>
<dbReference type="EMBL" id="HBUE01093140">
    <property type="protein sequence ID" value="CAG6482312.1"/>
    <property type="molecule type" value="Transcribed_RNA"/>
</dbReference>
<reference evidence="1" key="1">
    <citation type="submission" date="2021-05" db="EMBL/GenBank/DDBJ databases">
        <authorList>
            <person name="Alioto T."/>
            <person name="Alioto T."/>
            <person name="Gomez Garrido J."/>
        </authorList>
    </citation>
    <scope>NUCLEOTIDE SEQUENCE</scope>
</reference>
<name>A0A8D8BVS5_CULPI</name>